<dbReference type="EMBL" id="JAPMUA010000004">
    <property type="protein sequence ID" value="MDG3586634.1"/>
    <property type="molecule type" value="Genomic_DNA"/>
</dbReference>
<dbReference type="Gene3D" id="1.20.120.450">
    <property type="entry name" value="dinb family like domain"/>
    <property type="match status" value="1"/>
</dbReference>
<dbReference type="InterPro" id="IPR034660">
    <property type="entry name" value="DinB/YfiT-like"/>
</dbReference>
<evidence type="ECO:0000259" key="1">
    <source>
        <dbReference type="Pfam" id="PF12867"/>
    </source>
</evidence>
<gene>
    <name evidence="2" type="ORF">OSR52_12225</name>
</gene>
<accession>A0ABT6FTP2</accession>
<dbReference type="InterPro" id="IPR024775">
    <property type="entry name" value="DinB-like"/>
</dbReference>
<comment type="caution">
    <text evidence="2">The sequence shown here is derived from an EMBL/GenBank/DDBJ whole genome shotgun (WGS) entry which is preliminary data.</text>
</comment>
<reference evidence="2" key="1">
    <citation type="submission" date="2022-11" db="EMBL/GenBank/DDBJ databases">
        <title>High-quality draft genome sequence of Galbibacter sp. strain CMA-7.</title>
        <authorList>
            <person name="Wei L."/>
            <person name="Dong C."/>
            <person name="Shao Z."/>
        </authorList>
    </citation>
    <scope>NUCLEOTIDE SEQUENCE</scope>
    <source>
        <strain evidence="2">CMA-7</strain>
    </source>
</reference>
<dbReference type="Pfam" id="PF12867">
    <property type="entry name" value="DinB_2"/>
    <property type="match status" value="1"/>
</dbReference>
<name>A0ABT6FTP2_9FLAO</name>
<sequence length="155" mass="17842">MIDYQFDVLEKSRRQVLKLTEDLTEEEINQIPEGFNNNIAWNVIHLLVTQQLLCYKLSEKAGYVDQVTIDNYRRGTAPDPARPVSLKEFEKFKEELMLNASRIKADYPGFTKFNSLTTSIGISINSIDDAIAFNNYHEGWHVGYIIALRRAIRAS</sequence>
<dbReference type="SUPFAM" id="SSF109854">
    <property type="entry name" value="DinB/YfiT-like putative metalloenzymes"/>
    <property type="match status" value="1"/>
</dbReference>
<dbReference type="Proteomes" id="UP001153642">
    <property type="component" value="Unassembled WGS sequence"/>
</dbReference>
<evidence type="ECO:0000313" key="3">
    <source>
        <dbReference type="Proteomes" id="UP001153642"/>
    </source>
</evidence>
<organism evidence="2 3">
    <name type="scientific">Galbibacter pacificus</name>
    <dbReference type="NCBI Taxonomy" id="2996052"/>
    <lineage>
        <taxon>Bacteria</taxon>
        <taxon>Pseudomonadati</taxon>
        <taxon>Bacteroidota</taxon>
        <taxon>Flavobacteriia</taxon>
        <taxon>Flavobacteriales</taxon>
        <taxon>Flavobacteriaceae</taxon>
        <taxon>Galbibacter</taxon>
    </lineage>
</organism>
<feature type="domain" description="DinB-like" evidence="1">
    <location>
        <begin position="9"/>
        <end position="145"/>
    </location>
</feature>
<dbReference type="RefSeq" id="WP_277900362.1">
    <property type="nucleotide sequence ID" value="NZ_JAPMUA010000004.1"/>
</dbReference>
<proteinExistence type="predicted"/>
<keyword evidence="3" id="KW-1185">Reference proteome</keyword>
<protein>
    <submittedName>
        <fullName evidence="2">DinB family protein</fullName>
    </submittedName>
</protein>
<evidence type="ECO:0000313" key="2">
    <source>
        <dbReference type="EMBL" id="MDG3586634.1"/>
    </source>
</evidence>